<dbReference type="InterPro" id="IPR015699">
    <property type="entry name" value="DNA-dir_RNA_pol1_lsu_N"/>
</dbReference>
<comment type="subcellular location">
    <subcellularLocation>
        <location evidence="1">Nucleus</location>
    </subcellularLocation>
</comment>
<evidence type="ECO:0000313" key="17">
    <source>
        <dbReference type="EMBL" id="TIC65981.1"/>
    </source>
</evidence>
<dbReference type="Pfam" id="PF00623">
    <property type="entry name" value="RNA_pol_Rpb1_2"/>
    <property type="match status" value="1"/>
</dbReference>
<dbReference type="InterPro" id="IPR007081">
    <property type="entry name" value="RNA_pol_Rpb1_5"/>
</dbReference>
<feature type="region of interest" description="Disordered" evidence="14">
    <location>
        <begin position="1417"/>
        <end position="1519"/>
    </location>
</feature>
<keyword evidence="10" id="KW-0539">Nucleus</keyword>
<evidence type="ECO:0000313" key="16">
    <source>
        <dbReference type="EMBL" id="TIC62907.1"/>
    </source>
</evidence>
<keyword evidence="5 12" id="KW-0548">Nucleotidyltransferase</keyword>
<proteinExistence type="inferred from homology"/>
<dbReference type="InterPro" id="IPR012919">
    <property type="entry name" value="SUN_dom"/>
</dbReference>
<dbReference type="GO" id="GO:0046872">
    <property type="term" value="F:metal ion binding"/>
    <property type="evidence" value="ECO:0007669"/>
    <property type="project" value="UniProtKB-KW"/>
</dbReference>
<dbReference type="GO" id="GO:0005736">
    <property type="term" value="C:RNA polymerase I complex"/>
    <property type="evidence" value="ECO:0007669"/>
    <property type="project" value="TreeGrafter"/>
</dbReference>
<feature type="region of interest" description="Disordered" evidence="14">
    <location>
        <begin position="2062"/>
        <end position="2089"/>
    </location>
</feature>
<gene>
    <name evidence="17" type="ORF">E3Q01_01880</name>
    <name evidence="16" type="ORF">E3Q02_03285</name>
</gene>
<evidence type="ECO:0000256" key="12">
    <source>
        <dbReference type="RuleBase" id="RU004279"/>
    </source>
</evidence>
<dbReference type="CDD" id="cd01435">
    <property type="entry name" value="RNAP_I_RPA1_N"/>
    <property type="match status" value="1"/>
</dbReference>
<evidence type="ECO:0000256" key="3">
    <source>
        <dbReference type="ARBA" id="ARBA00022478"/>
    </source>
</evidence>
<evidence type="ECO:0000256" key="13">
    <source>
        <dbReference type="SAM" id="Coils"/>
    </source>
</evidence>
<evidence type="ECO:0000256" key="4">
    <source>
        <dbReference type="ARBA" id="ARBA00022679"/>
    </source>
</evidence>
<dbReference type="PANTHER" id="PTHR19376">
    <property type="entry name" value="DNA-DIRECTED RNA POLYMERASE"/>
    <property type="match status" value="1"/>
</dbReference>
<dbReference type="Gene3D" id="1.10.274.100">
    <property type="entry name" value="RNA polymerase Rpb1, domain 3"/>
    <property type="match status" value="1"/>
</dbReference>
<feature type="compositionally biased region" description="Acidic residues" evidence="14">
    <location>
        <begin position="291"/>
        <end position="302"/>
    </location>
</feature>
<feature type="region of interest" description="Disordered" evidence="14">
    <location>
        <begin position="278"/>
        <end position="323"/>
    </location>
</feature>
<feature type="compositionally biased region" description="Low complexity" evidence="14">
    <location>
        <begin position="2070"/>
        <end position="2084"/>
    </location>
</feature>
<name>A0A4V4MQF0_9BASI</name>
<dbReference type="EC" id="2.7.7.6" evidence="12"/>
<dbReference type="InterPro" id="IPR006592">
    <property type="entry name" value="RNA_pol_N"/>
</dbReference>
<keyword evidence="7" id="KW-0862">Zinc</keyword>
<dbReference type="Gene3D" id="2.60.120.260">
    <property type="entry name" value="Galactose-binding domain-like"/>
    <property type="match status" value="1"/>
</dbReference>
<dbReference type="Gene3D" id="4.10.860.120">
    <property type="entry name" value="RNA polymerase II, clamp domain"/>
    <property type="match status" value="1"/>
</dbReference>
<dbReference type="EMBL" id="SPRX01000019">
    <property type="protein sequence ID" value="TIC65981.1"/>
    <property type="molecule type" value="Genomic_DNA"/>
</dbReference>
<dbReference type="GO" id="GO:0003899">
    <property type="term" value="F:DNA-directed RNA polymerase activity"/>
    <property type="evidence" value="ECO:0007669"/>
    <property type="project" value="UniProtKB-EC"/>
</dbReference>
<feature type="compositionally biased region" description="Polar residues" evidence="14">
    <location>
        <begin position="303"/>
        <end position="321"/>
    </location>
</feature>
<keyword evidence="6" id="KW-0479">Metal-binding</keyword>
<evidence type="ECO:0000256" key="9">
    <source>
        <dbReference type="ARBA" id="ARBA00023163"/>
    </source>
</evidence>
<evidence type="ECO:0000256" key="8">
    <source>
        <dbReference type="ARBA" id="ARBA00022842"/>
    </source>
</evidence>
<dbReference type="Proteomes" id="UP000310708">
    <property type="component" value="Unassembled WGS sequence"/>
</dbReference>
<dbReference type="InterPro" id="IPR008979">
    <property type="entry name" value="Galactose-bd-like_sf"/>
</dbReference>
<evidence type="ECO:0000256" key="2">
    <source>
        <dbReference type="ARBA" id="ARBA00006460"/>
    </source>
</evidence>
<dbReference type="PROSITE" id="PS51469">
    <property type="entry name" value="SUN"/>
    <property type="match status" value="1"/>
</dbReference>
<evidence type="ECO:0000256" key="6">
    <source>
        <dbReference type="ARBA" id="ARBA00022723"/>
    </source>
</evidence>
<dbReference type="Gene3D" id="3.30.70.2850">
    <property type="match status" value="1"/>
</dbReference>
<dbReference type="Gene3D" id="1.10.357.120">
    <property type="match status" value="1"/>
</dbReference>
<dbReference type="InterPro" id="IPR045867">
    <property type="entry name" value="DNA-dir_RpoC_beta_prime"/>
</dbReference>
<dbReference type="Pfam" id="PF04998">
    <property type="entry name" value="RNA_pol_Rpb1_5"/>
    <property type="match status" value="1"/>
</dbReference>
<dbReference type="FunFam" id="2.40.40.20:FF:000019">
    <property type="entry name" value="DNA-directed RNA polymerase II subunit RPB1"/>
    <property type="match status" value="1"/>
</dbReference>
<dbReference type="Gene3D" id="3.30.1490.180">
    <property type="entry name" value="RNA polymerase ii"/>
    <property type="match status" value="1"/>
</dbReference>
<evidence type="ECO:0000256" key="11">
    <source>
        <dbReference type="ARBA" id="ARBA00048552"/>
    </source>
</evidence>
<dbReference type="SMART" id="SM00663">
    <property type="entry name" value="RPOLA_N"/>
    <property type="match status" value="1"/>
</dbReference>
<dbReference type="InterPro" id="IPR042102">
    <property type="entry name" value="RNA_pol_Rpb1_3_sf"/>
</dbReference>
<keyword evidence="8" id="KW-0460">Magnesium</keyword>
<dbReference type="InterPro" id="IPR047107">
    <property type="entry name" value="DNA-dir_RNA_pol1_lsu_C"/>
</dbReference>
<feature type="coiled-coil region" evidence="13">
    <location>
        <begin position="2135"/>
        <end position="2169"/>
    </location>
</feature>
<dbReference type="SUPFAM" id="SSF64484">
    <property type="entry name" value="beta and beta-prime subunits of DNA dependent RNA-polymerase"/>
    <property type="match status" value="1"/>
</dbReference>
<dbReference type="InterPro" id="IPR000722">
    <property type="entry name" value="RNA_pol_asu"/>
</dbReference>
<keyword evidence="4 12" id="KW-0808">Transferase</keyword>
<dbReference type="Gene3D" id="1.10.132.30">
    <property type="match status" value="1"/>
</dbReference>
<evidence type="ECO:0000259" key="15">
    <source>
        <dbReference type="PROSITE" id="PS51469"/>
    </source>
</evidence>
<feature type="compositionally biased region" description="Acidic residues" evidence="14">
    <location>
        <begin position="1493"/>
        <end position="1507"/>
    </location>
</feature>
<dbReference type="GO" id="GO:0006351">
    <property type="term" value="P:DNA-templated transcription"/>
    <property type="evidence" value="ECO:0007669"/>
    <property type="project" value="InterPro"/>
</dbReference>
<dbReference type="Proteomes" id="UP000309601">
    <property type="component" value="Unassembled WGS sequence"/>
</dbReference>
<evidence type="ECO:0000256" key="1">
    <source>
        <dbReference type="ARBA" id="ARBA00004123"/>
    </source>
</evidence>
<evidence type="ECO:0000256" key="7">
    <source>
        <dbReference type="ARBA" id="ARBA00022833"/>
    </source>
</evidence>
<dbReference type="SUPFAM" id="SSF49785">
    <property type="entry name" value="Galactose-binding domain-like"/>
    <property type="match status" value="1"/>
</dbReference>
<keyword evidence="9 12" id="KW-0804">Transcription</keyword>
<comment type="function">
    <text evidence="12">DNA-dependent RNA polymerase catalyzes the transcription of DNA into RNA using the four ribonucleoside triphosphates as substrates.</text>
</comment>
<dbReference type="PANTHER" id="PTHR19376:SF11">
    <property type="entry name" value="DNA-DIRECTED RNA POLYMERASE I SUBUNIT RPA1"/>
    <property type="match status" value="1"/>
</dbReference>
<comment type="similarity">
    <text evidence="2 12">Belongs to the RNA polymerase beta' chain family.</text>
</comment>
<dbReference type="InterPro" id="IPR007066">
    <property type="entry name" value="RNA_pol_Rpb1_3"/>
</dbReference>
<feature type="compositionally biased region" description="Basic and acidic residues" evidence="14">
    <location>
        <begin position="1462"/>
        <end position="1473"/>
    </location>
</feature>
<comment type="caution">
    <text evidence="17">The sequence shown here is derived from an EMBL/GenBank/DDBJ whole genome shotgun (WGS) entry which is preliminary data.</text>
</comment>
<dbReference type="FunFam" id="4.10.860.120:FF:000006">
    <property type="entry name" value="DNA-directed RNA polymerase subunit"/>
    <property type="match status" value="1"/>
</dbReference>
<dbReference type="Gene3D" id="1.10.150.390">
    <property type="match status" value="1"/>
</dbReference>
<keyword evidence="3 12" id="KW-0240">DNA-directed RNA polymerase</keyword>
<reference evidence="18 19" key="1">
    <citation type="submission" date="2019-03" db="EMBL/GenBank/DDBJ databases">
        <title>Sequencing 25 genomes of Wallemia mellicola.</title>
        <authorList>
            <person name="Gostincar C."/>
        </authorList>
    </citation>
    <scope>NUCLEOTIDE SEQUENCE [LARGE SCALE GENOMIC DNA]</scope>
    <source>
        <strain evidence="16 18">EXF-1274</strain>
        <strain evidence="17 19">EXF-757</strain>
    </source>
</reference>
<dbReference type="FunFam" id="3.30.1490.180:FF:000003">
    <property type="entry name" value="DNA-directed RNA polymerase subunit"/>
    <property type="match status" value="1"/>
</dbReference>
<accession>A0A4V4MQF0</accession>
<dbReference type="Gene3D" id="2.40.40.20">
    <property type="match status" value="1"/>
</dbReference>
<dbReference type="InterPro" id="IPR007080">
    <property type="entry name" value="RNA_pol_Rpb1_1"/>
</dbReference>
<feature type="domain" description="SUN" evidence="15">
    <location>
        <begin position="1806"/>
        <end position="1979"/>
    </location>
</feature>
<dbReference type="InterPro" id="IPR038120">
    <property type="entry name" value="Rpb1_funnel_sf"/>
</dbReference>
<evidence type="ECO:0000256" key="10">
    <source>
        <dbReference type="ARBA" id="ARBA00023242"/>
    </source>
</evidence>
<dbReference type="Pfam" id="PF04997">
    <property type="entry name" value="RNA_pol_Rpb1_1"/>
    <property type="match status" value="1"/>
</dbReference>
<evidence type="ECO:0000256" key="5">
    <source>
        <dbReference type="ARBA" id="ARBA00022695"/>
    </source>
</evidence>
<organism evidence="17 19">
    <name type="scientific">Wallemia mellicola</name>
    <dbReference type="NCBI Taxonomy" id="1708541"/>
    <lineage>
        <taxon>Eukaryota</taxon>
        <taxon>Fungi</taxon>
        <taxon>Dikarya</taxon>
        <taxon>Basidiomycota</taxon>
        <taxon>Wallemiomycotina</taxon>
        <taxon>Wallemiomycetes</taxon>
        <taxon>Wallemiales</taxon>
        <taxon>Wallemiaceae</taxon>
        <taxon>Wallemia</taxon>
    </lineage>
</organism>
<evidence type="ECO:0000256" key="14">
    <source>
        <dbReference type="SAM" id="MobiDB-lite"/>
    </source>
</evidence>
<sequence length="2176" mass="244419">MDIAHPISSKPKSVSFGFLTTDEIKKISVKQIVNPSLLDNTGRPTVGGLYDPALGPSDRGDICATCGLTSFNCPGHFGHIELPTVNYHPLFFTHCFNMLRGVCLYCHHFKLDPAVVTRYVAKLSLLDYGLIDEAEQVDLIKRGVSEAEEEDATSKMSKSALKALEKERELEAYKSRVNSWVKFNVSKAQQNGKTRDEYKSGLVYQTRKRLFHQLFRQMYRKKCDNCNAHAHAFRKEGSIKIIEYSLTPKQEAQHNALGLSRPDVLKEQAVVDKNAREALKKQTQVSKDSDSSSDEDEDDGEDTQSNNGDITMNDSNDTNGDVNIDDEEDIAAIKANNKNNAALLKRSERVVPASEVQAHLHRLFTNEKELTSMIFSRHGPFPTNEAMADIFFMSAIPVPPTRFRPAARMGDALMEHPQNELLGAVLQTSLRIRDYNNEMSALNDKDYAQTMAANSSLGENGIKIIRDRTYQRLLEELITLQHGINSFIDSSKNPARLPQGREPTPGVKQVLEKKEGLFRKHMMGKRVNYAARSVISPDVNIETSEIGVPPVFAKTLTYPEPVTPFNVSYLRKLVINGPKNYPGASMIQYEDGRMESLEKKSQEQRTAIANQLLTPSNRPDNQNKMTTRTSSINKKVFRHLRDGDVLLLNRQPTLHKPSMMAHKAKVLHGERTIRMHYANCKSYNADFDGDEMNMHFAQSAIAKAEMMFIANNDNQYLVPTSGKPLRGLIQDHVVAGSWMTMKSTFFTRDEYQQLLYGALRPENDYTGEGRVHLLPPAIWKPQPLWTGKQIISTVLKNITPSNARGLNLESESKVKAEYLPAWGSNENKVIIVDGVVCSGIIDSSQFGTSSYGLVHSVFELYGSECAGKLLSILSRLFTKYLQHRGFTCRMDDLILTDEGNEVRDEILEGTKNYGFEAAIDSIGLTEEQSKGSEGKRNVLMRLEEVLRDDNKLAMLDQTSTSKNEQIKSQILKKTLPAGLWRRFPTNHFQAMVLTGSKGSAVNASQISCLLGQQSLEGRRVPVMVSGKTLPCFKPFETDMRAGGFVAQRFLTGIRPQEYYFHCMAGREGLIDTAVKTANSGYLQRCLIKHLEGIKVHYDHTVRDSDNSVIQFQYGEDALDVTKQVYLNKYKFAVNNYDSMMRKYNPKALIGKVDEEAAEAYMKKALKKPYKYAPVLSEYSPSVYLGATSEKFAKDVDAYAENNPDGLLIPQSSKKNKLSDAEIEALVKKLKQQGGAIAKPKQFKNLLKTIYARSLVEPGEAVGLLASQGVGEPSTQMTLNTFHFAGHGAANVTLGIPRLREIVMTASAQIKTPTMKLPVFEHITEEEMKVFCKNLNKLTLAECVDDVRVIESLSSKTPENGFSRRKTYKVHLNLYDPNEYSKEYNVEPYDVCYAMKKFTAILDKEITIELRKVTREQTGSAANIGRGQRLREKPGENENNGDEDAPVKDAQKDDDNEGDEGDAESRKRIEKTKEIASYSDDEASDEEDQKKDDDNADDSDKESDIQDDDERHRKHSKKLGEKLSELEDKIVQDSHYMTKLDCDREGGYVEFELEFSSKALKMLLVGIIEKACRKTVVHEVPGISRAILLDKEKNKDGSVKKQRSIQTEGANLMGIRSFGQDFIDLNQLYSNDIDAIRRTYGVEAARASIINEVAGIFQVYGIGVDFRHLALLADYMTYDGGYKPFNRTGLSGSPSPLLRASFETTASIIAEAALFGDFDDMKSPASSIVMGCVPEVGTGLFNPMNLNWIFFVTKALANLLEIDDQDSCQKPGSCLANHTIYDIADVAIESDRLSTELPTNEGIDNLDLEILPNLELGPTSTPPAPLPIPTSPLKDRFNHASSDCAAVILQSTPNSKGASSILSEKKDRYMLSPCNASKRWVITELCNEIRIDTIELANYEFFSGAFKKFTVSVSRSWPVSDEGWLTVGEFRAKNIRGVQTFQLPRPTPDFYRYLRIDFLDHYGNEYYCPLSLLRVYGVDQMEAFRLEEDVESVNNAKEDTPIVVHDDFEDLHKFLENSQYQDDIYVSPEEIEAFETTLYQEDLISPAFPPPNAHLKNINETDFGEFEPTKSSSQQHQQPQRTPSQVNAGESIYRTINKRLATLETQSQMLSRALKDSRLAQRGLSGKVEALALRNEVRLAETMKTLERAHKETQDERDRLKSEVSYLTSEVGYNRLE</sequence>
<dbReference type="FunFam" id="1.10.274.100:FF:000006">
    <property type="entry name" value="DNA-directed RNA polymerase subunit"/>
    <property type="match status" value="1"/>
</dbReference>
<dbReference type="Pfam" id="PF04983">
    <property type="entry name" value="RNA_pol_Rpb1_3"/>
    <property type="match status" value="1"/>
</dbReference>
<dbReference type="CDD" id="cd02735">
    <property type="entry name" value="RNAP_I_Rpa1_C"/>
    <property type="match status" value="1"/>
</dbReference>
<dbReference type="InterPro" id="IPR007083">
    <property type="entry name" value="RNA_pol_Rpb1_4"/>
</dbReference>
<protein>
    <recommendedName>
        <fullName evidence="12">DNA-directed RNA polymerase subunit</fullName>
        <ecNumber evidence="12">2.7.7.6</ecNumber>
    </recommendedName>
</protein>
<evidence type="ECO:0000313" key="18">
    <source>
        <dbReference type="Proteomes" id="UP000309601"/>
    </source>
</evidence>
<evidence type="ECO:0000313" key="19">
    <source>
        <dbReference type="Proteomes" id="UP000310708"/>
    </source>
</evidence>
<comment type="catalytic activity">
    <reaction evidence="11 12">
        <text>RNA(n) + a ribonucleoside 5'-triphosphate = RNA(n+1) + diphosphate</text>
        <dbReference type="Rhea" id="RHEA:21248"/>
        <dbReference type="Rhea" id="RHEA-COMP:14527"/>
        <dbReference type="Rhea" id="RHEA-COMP:17342"/>
        <dbReference type="ChEBI" id="CHEBI:33019"/>
        <dbReference type="ChEBI" id="CHEBI:61557"/>
        <dbReference type="ChEBI" id="CHEBI:140395"/>
        <dbReference type="EC" id="2.7.7.6"/>
    </reaction>
</comment>
<dbReference type="Pfam" id="PF05000">
    <property type="entry name" value="RNA_pol_Rpb1_4"/>
    <property type="match status" value="1"/>
</dbReference>
<keyword evidence="13" id="KW-0175">Coiled coil</keyword>
<dbReference type="GO" id="GO:0003677">
    <property type="term" value="F:DNA binding"/>
    <property type="evidence" value="ECO:0007669"/>
    <property type="project" value="InterPro"/>
</dbReference>
<dbReference type="InterPro" id="IPR044893">
    <property type="entry name" value="RNA_pol_Rpb1_clamp_domain"/>
</dbReference>
<dbReference type="Pfam" id="PF07738">
    <property type="entry name" value="Sad1_UNC"/>
    <property type="match status" value="1"/>
</dbReference>
<dbReference type="EMBL" id="SPRW01000041">
    <property type="protein sequence ID" value="TIC62907.1"/>
    <property type="molecule type" value="Genomic_DNA"/>
</dbReference>